<evidence type="ECO:0000259" key="1">
    <source>
        <dbReference type="Pfam" id="PF00149"/>
    </source>
</evidence>
<dbReference type="InterPro" id="IPR004843">
    <property type="entry name" value="Calcineurin-like_PHP"/>
</dbReference>
<dbReference type="InterPro" id="IPR029052">
    <property type="entry name" value="Metallo-depent_PP-like"/>
</dbReference>
<protein>
    <submittedName>
        <fullName evidence="2">Metallophosphatase family protein</fullName>
    </submittedName>
</protein>
<gene>
    <name evidence="2" type="ORF">EYH02_02120</name>
</gene>
<dbReference type="CDD" id="cd00838">
    <property type="entry name" value="MPP_superfamily"/>
    <property type="match status" value="1"/>
</dbReference>
<dbReference type="Gene3D" id="3.60.21.10">
    <property type="match status" value="1"/>
</dbReference>
<organism evidence="2 3">
    <name type="scientific">Ignisphaera aggregans</name>
    <dbReference type="NCBI Taxonomy" id="334771"/>
    <lineage>
        <taxon>Archaea</taxon>
        <taxon>Thermoproteota</taxon>
        <taxon>Thermoprotei</taxon>
        <taxon>Desulfurococcales</taxon>
        <taxon>Desulfurococcaceae</taxon>
        <taxon>Ignisphaera</taxon>
    </lineage>
</organism>
<evidence type="ECO:0000313" key="2">
    <source>
        <dbReference type="EMBL" id="HIP56853.1"/>
    </source>
</evidence>
<proteinExistence type="predicted"/>
<dbReference type="Proteomes" id="UP000605805">
    <property type="component" value="Unassembled WGS sequence"/>
</dbReference>
<dbReference type="GO" id="GO:0016787">
    <property type="term" value="F:hydrolase activity"/>
    <property type="evidence" value="ECO:0007669"/>
    <property type="project" value="InterPro"/>
</dbReference>
<name>A0A832YXA0_9CREN</name>
<comment type="caution">
    <text evidence="2">The sequence shown here is derived from an EMBL/GenBank/DDBJ whole genome shotgun (WGS) entry which is preliminary data.</text>
</comment>
<dbReference type="SUPFAM" id="SSF56300">
    <property type="entry name" value="Metallo-dependent phosphatases"/>
    <property type="match status" value="1"/>
</dbReference>
<accession>A0A832YXA0</accession>
<reference evidence="2" key="1">
    <citation type="journal article" date="2020" name="ISME J.">
        <title>Gammaproteobacteria mediating utilization of methyl-, sulfur- and petroleum organic compounds in deep ocean hydrothermal plumes.</title>
        <authorList>
            <person name="Zhou Z."/>
            <person name="Liu Y."/>
            <person name="Pan J."/>
            <person name="Cron B.R."/>
            <person name="Toner B.M."/>
            <person name="Anantharaman K."/>
            <person name="Breier J.A."/>
            <person name="Dick G.J."/>
            <person name="Li M."/>
        </authorList>
    </citation>
    <scope>NUCLEOTIDE SEQUENCE</scope>
    <source>
        <strain evidence="2">SZUA-1435</strain>
    </source>
</reference>
<dbReference type="Pfam" id="PF00149">
    <property type="entry name" value="Metallophos"/>
    <property type="match status" value="1"/>
</dbReference>
<dbReference type="EMBL" id="DQTV01000041">
    <property type="protein sequence ID" value="HIP56853.1"/>
    <property type="molecule type" value="Genomic_DNA"/>
</dbReference>
<dbReference type="AlphaFoldDB" id="A0A832YXA0"/>
<sequence>MTKVLVLGDIHGGVDSVRKVVTEVKRTDLAAVLCTGDFASISIADAVQDLELVAKVFEYLASLGVDVVYTWGNRDLLLFERVIKLGSVEQRKRARELIEYMLSFSNVYEAPNRDRLCLKSLGLCITSNPQLIDSKTILLTHYVSEAYEDAFLHIEGHVHYGQIHGRYINAGFVYRDDMHGAKPMEGMYMVIDIEGTELRGLEVKLLSDDLKFYSCPHHPDEGLFIIPKWWRKCPVCYDISRAKFTKQVLSVDNLFQGAL</sequence>
<feature type="domain" description="Calcineurin-like phosphoesterase" evidence="1">
    <location>
        <begin position="3"/>
        <end position="97"/>
    </location>
</feature>
<evidence type="ECO:0000313" key="3">
    <source>
        <dbReference type="Proteomes" id="UP000605805"/>
    </source>
</evidence>